<name>A0A3S4UIV0_9HYPH</name>
<evidence type="ECO:0000313" key="1">
    <source>
        <dbReference type="EMBL" id="RWX74834.1"/>
    </source>
</evidence>
<dbReference type="OrthoDB" id="9836370at2"/>
<dbReference type="RefSeq" id="WP_128445495.1">
    <property type="nucleotide sequence ID" value="NZ_SBIP01000006.1"/>
</dbReference>
<dbReference type="Proteomes" id="UP000287687">
    <property type="component" value="Unassembled WGS sequence"/>
</dbReference>
<protein>
    <submittedName>
        <fullName evidence="1">Uncharacterized protein</fullName>
    </submittedName>
</protein>
<comment type="caution">
    <text evidence="1">The sequence shown here is derived from an EMBL/GenBank/DDBJ whole genome shotgun (WGS) entry which is preliminary data.</text>
</comment>
<organism evidence="1 2">
    <name type="scientific">Neorhizobium lilium</name>
    <dbReference type="NCBI Taxonomy" id="2503024"/>
    <lineage>
        <taxon>Bacteria</taxon>
        <taxon>Pseudomonadati</taxon>
        <taxon>Pseudomonadota</taxon>
        <taxon>Alphaproteobacteria</taxon>
        <taxon>Hyphomicrobiales</taxon>
        <taxon>Rhizobiaceae</taxon>
        <taxon>Rhizobium/Agrobacterium group</taxon>
        <taxon>Neorhizobium</taxon>
    </lineage>
</organism>
<sequence length="169" mass="19501">MPLSFPSSVCRSIEQSRRLQNGFEIEYAFQRFAIEKSIAEFTLFGLCPPTVVRDWGFELFNNDVAALVSEVTTFQERLDERIGSLSGNHDLMRYHWEVIEQTRDFRIGEFLEPALGYQVIEETVNLMNSLMTGMREQASSILGERLQRRCDIINGCPPRARKARLHIVV</sequence>
<evidence type="ECO:0000313" key="2">
    <source>
        <dbReference type="Proteomes" id="UP000287687"/>
    </source>
</evidence>
<dbReference type="EMBL" id="SBIP01000006">
    <property type="protein sequence ID" value="RWX74834.1"/>
    <property type="molecule type" value="Genomic_DNA"/>
</dbReference>
<accession>A0A3S4UIV0</accession>
<gene>
    <name evidence="1" type="ORF">EPK99_23350</name>
</gene>
<reference evidence="1 2" key="1">
    <citation type="submission" date="2019-01" db="EMBL/GenBank/DDBJ databases">
        <title>The draft genome of Rhizobium sp. 24NR.</title>
        <authorList>
            <person name="Liu L."/>
            <person name="Liang L."/>
            <person name="Shi S."/>
            <person name="Xu L."/>
            <person name="Wang X."/>
            <person name="Li L."/>
            <person name="Zhang X."/>
        </authorList>
    </citation>
    <scope>NUCLEOTIDE SEQUENCE [LARGE SCALE GENOMIC DNA]</scope>
    <source>
        <strain evidence="1 2">24NR</strain>
    </source>
</reference>
<dbReference type="AlphaFoldDB" id="A0A3S4UIV0"/>
<keyword evidence="2" id="KW-1185">Reference proteome</keyword>
<proteinExistence type="predicted"/>